<protein>
    <submittedName>
        <fullName evidence="2">Uncharacterized protein</fullName>
    </submittedName>
</protein>
<feature type="region of interest" description="Disordered" evidence="1">
    <location>
        <begin position="73"/>
        <end position="109"/>
    </location>
</feature>
<sequence>MCWRALTINGRWQLIDIPDDYRDDPAGNVAVWQDRTGTLRVHAITEAQPQMPVEHRLMPHAATCAARRPVLVPAPRHPADDDTGDVAEWEPPGNVIPFVSRRPRAGHSS</sequence>
<evidence type="ECO:0000313" key="3">
    <source>
        <dbReference type="Proteomes" id="UP001589568"/>
    </source>
</evidence>
<dbReference type="EMBL" id="JBHMCF010000057">
    <property type="protein sequence ID" value="MFB9476948.1"/>
    <property type="molecule type" value="Genomic_DNA"/>
</dbReference>
<keyword evidence="3" id="KW-1185">Reference proteome</keyword>
<evidence type="ECO:0000256" key="1">
    <source>
        <dbReference type="SAM" id="MobiDB-lite"/>
    </source>
</evidence>
<evidence type="ECO:0000313" key="2">
    <source>
        <dbReference type="EMBL" id="MFB9476948.1"/>
    </source>
</evidence>
<accession>A0ABV5P2Z0</accession>
<organism evidence="2 3">
    <name type="scientific">Nonomuraea salmonea</name>
    <dbReference type="NCBI Taxonomy" id="46181"/>
    <lineage>
        <taxon>Bacteria</taxon>
        <taxon>Bacillati</taxon>
        <taxon>Actinomycetota</taxon>
        <taxon>Actinomycetes</taxon>
        <taxon>Streptosporangiales</taxon>
        <taxon>Streptosporangiaceae</taxon>
        <taxon>Nonomuraea</taxon>
    </lineage>
</organism>
<dbReference type="RefSeq" id="WP_345410409.1">
    <property type="nucleotide sequence ID" value="NZ_BAAAXS010000002.1"/>
</dbReference>
<reference evidence="2 3" key="1">
    <citation type="submission" date="2024-09" db="EMBL/GenBank/DDBJ databases">
        <authorList>
            <person name="Sun Q."/>
            <person name="Mori K."/>
        </authorList>
    </citation>
    <scope>NUCLEOTIDE SEQUENCE [LARGE SCALE GENOMIC DNA]</scope>
    <source>
        <strain evidence="2 3">JCM 3324</strain>
    </source>
</reference>
<dbReference type="Proteomes" id="UP001589568">
    <property type="component" value="Unassembled WGS sequence"/>
</dbReference>
<gene>
    <name evidence="2" type="ORF">ACFFR3_46290</name>
</gene>
<name>A0ABV5P2Z0_9ACTN</name>
<proteinExistence type="predicted"/>
<comment type="caution">
    <text evidence="2">The sequence shown here is derived from an EMBL/GenBank/DDBJ whole genome shotgun (WGS) entry which is preliminary data.</text>
</comment>